<feature type="region of interest" description="Disordered" evidence="1">
    <location>
        <begin position="1"/>
        <end position="26"/>
    </location>
</feature>
<gene>
    <name evidence="2" type="ORF">BDZ85DRAFT_263550</name>
</gene>
<dbReference type="Proteomes" id="UP000799538">
    <property type="component" value="Unassembled WGS sequence"/>
</dbReference>
<evidence type="ECO:0000256" key="1">
    <source>
        <dbReference type="SAM" id="MobiDB-lite"/>
    </source>
</evidence>
<name>A0A6A6G9J9_9PEZI</name>
<evidence type="ECO:0000313" key="3">
    <source>
        <dbReference type="Proteomes" id="UP000799538"/>
    </source>
</evidence>
<keyword evidence="3" id="KW-1185">Reference proteome</keyword>
<protein>
    <recommendedName>
        <fullName evidence="4">Major facilitator superfamily (MFS) profile domain-containing protein</fullName>
    </recommendedName>
</protein>
<evidence type="ECO:0008006" key="4">
    <source>
        <dbReference type="Google" id="ProtNLM"/>
    </source>
</evidence>
<dbReference type="AlphaFoldDB" id="A0A6A6G9J9"/>
<accession>A0A6A6G9J9</accession>
<organism evidence="2 3">
    <name type="scientific">Elsinoe ampelina</name>
    <dbReference type="NCBI Taxonomy" id="302913"/>
    <lineage>
        <taxon>Eukaryota</taxon>
        <taxon>Fungi</taxon>
        <taxon>Dikarya</taxon>
        <taxon>Ascomycota</taxon>
        <taxon>Pezizomycotina</taxon>
        <taxon>Dothideomycetes</taxon>
        <taxon>Dothideomycetidae</taxon>
        <taxon>Myriangiales</taxon>
        <taxon>Elsinoaceae</taxon>
        <taxon>Elsinoe</taxon>
    </lineage>
</organism>
<reference evidence="3" key="1">
    <citation type="journal article" date="2020" name="Stud. Mycol.">
        <title>101 Dothideomycetes genomes: A test case for predicting lifestyles and emergence of pathogens.</title>
        <authorList>
            <person name="Haridas S."/>
            <person name="Albert R."/>
            <person name="Binder M."/>
            <person name="Bloem J."/>
            <person name="LaButti K."/>
            <person name="Salamov A."/>
            <person name="Andreopoulos B."/>
            <person name="Baker S."/>
            <person name="Barry K."/>
            <person name="Bills G."/>
            <person name="Bluhm B."/>
            <person name="Cannon C."/>
            <person name="Castanera R."/>
            <person name="Culley D."/>
            <person name="Daum C."/>
            <person name="Ezra D."/>
            <person name="Gonzalez J."/>
            <person name="Henrissat B."/>
            <person name="Kuo A."/>
            <person name="Liang C."/>
            <person name="Lipzen A."/>
            <person name="Lutzoni F."/>
            <person name="Magnuson J."/>
            <person name="Mondo S."/>
            <person name="Nolan M."/>
            <person name="Ohm R."/>
            <person name="Pangilinan J."/>
            <person name="Park H.-J."/>
            <person name="Ramirez L."/>
            <person name="Alfaro M."/>
            <person name="Sun H."/>
            <person name="Tritt A."/>
            <person name="Yoshinaga Y."/>
            <person name="Zwiers L.-H."/>
            <person name="Turgeon B."/>
            <person name="Goodwin S."/>
            <person name="Spatafora J."/>
            <person name="Crous P."/>
            <person name="Grigoriev I."/>
        </authorList>
    </citation>
    <scope>NUCLEOTIDE SEQUENCE [LARGE SCALE GENOMIC DNA]</scope>
    <source>
        <strain evidence="3">CECT 20119</strain>
    </source>
</reference>
<proteinExistence type="predicted"/>
<dbReference type="EMBL" id="ML992508">
    <property type="protein sequence ID" value="KAF2222382.1"/>
    <property type="molecule type" value="Genomic_DNA"/>
</dbReference>
<sequence length="74" mass="8101">MPITESQHAEKHEDVPPSDGRVTLTPENNKRVLKKIDTNILPVILVICFLQALDKATLAYSTVFGLVEDTGLVG</sequence>
<dbReference type="OrthoDB" id="4454541at2759"/>
<evidence type="ECO:0000313" key="2">
    <source>
        <dbReference type="EMBL" id="KAF2222382.1"/>
    </source>
</evidence>